<organism evidence="1">
    <name type="scientific">Xenorhabdus bovienii str. puntauvense</name>
    <dbReference type="NCBI Taxonomy" id="1398201"/>
    <lineage>
        <taxon>Bacteria</taxon>
        <taxon>Pseudomonadati</taxon>
        <taxon>Pseudomonadota</taxon>
        <taxon>Gammaproteobacteria</taxon>
        <taxon>Enterobacterales</taxon>
        <taxon>Morganellaceae</taxon>
        <taxon>Xenorhabdus</taxon>
    </lineage>
</organism>
<protein>
    <submittedName>
        <fullName evidence="1">Uncharacterized protein</fullName>
    </submittedName>
</protein>
<comment type="caution">
    <text evidence="1">The sequence shown here is derived from an EMBL/GenBank/DDBJ whole genome shotgun (WGS) entry which is preliminary data.</text>
</comment>
<dbReference type="Proteomes" id="UP000028511">
    <property type="component" value="Unassembled WGS sequence"/>
</dbReference>
<dbReference type="HOGENOM" id="CLU_1214390_0_0_6"/>
<proteinExistence type="predicted"/>
<gene>
    <name evidence="1" type="ORF">XBP1_1510006</name>
</gene>
<dbReference type="AlphaFoldDB" id="A0A077N0W9"/>
<sequence length="228" mass="26200">MKKIKWMLLNVSLSITDMVDKLKSSSYTDEKGKGFIFNKVRHNELVGRFVEKLTFEEVIPSLYGEVATFERVEYRIVEFYINENTLPVIAIINPPRTLKPFALNLVKILGLGVSLDEINIEPMVWVESISKLTPLELTQIELSQIKVNECALAKMQVSSSKDLRSYYEKTFSDKSTSRVDKVHLFMISPNYPGKVKISRTGLVVIDTKHEKDMTDLLFRSLLETYVKI</sequence>
<evidence type="ECO:0000313" key="1">
    <source>
        <dbReference type="EMBL" id="CDG95716.1"/>
    </source>
</evidence>
<dbReference type="RefSeq" id="WP_038215454.1">
    <property type="nucleotide sequence ID" value="NZ_CAWLWN010000138.1"/>
</dbReference>
<name>A0A077N0W9_XENBV</name>
<dbReference type="EMBL" id="CBSW010000059">
    <property type="protein sequence ID" value="CDG95716.1"/>
    <property type="molecule type" value="Genomic_DNA"/>
</dbReference>
<accession>A0A077N0W9</accession>
<reference evidence="1" key="1">
    <citation type="submission" date="2013-07" db="EMBL/GenBank/DDBJ databases">
        <title>Sub-species coevolution in mutualistic symbiosis.</title>
        <authorList>
            <person name="Murfin K."/>
            <person name="Klassen J."/>
            <person name="Lee M."/>
            <person name="Forst S."/>
            <person name="Stock P."/>
            <person name="Goodrich-Blair H."/>
        </authorList>
    </citation>
    <scope>NUCLEOTIDE SEQUENCE [LARGE SCALE GENOMIC DNA]</scope>
    <source>
        <strain evidence="1">Puntauvense</strain>
    </source>
</reference>